<keyword evidence="1 2" id="KW-0732">Signal</keyword>
<dbReference type="PIRSF" id="PIRSF002825">
    <property type="entry name" value="CfbpA"/>
    <property type="match status" value="1"/>
</dbReference>
<dbReference type="PANTHER" id="PTHR30006">
    <property type="entry name" value="THIAMINE-BINDING PERIPLASMIC PROTEIN-RELATED"/>
    <property type="match status" value="1"/>
</dbReference>
<reference evidence="3" key="1">
    <citation type="submission" date="2017-02" db="EMBL/GenBank/DDBJ databases">
        <authorList>
            <person name="Regsiter A."/>
            <person name="William W."/>
        </authorList>
    </citation>
    <scope>NUCLEOTIDE SEQUENCE</scope>
    <source>
        <strain evidence="3">BdmA 4</strain>
    </source>
</reference>
<protein>
    <submittedName>
        <fullName evidence="3">LysR substrate-binding protein</fullName>
    </submittedName>
</protein>
<name>A0A3P3XR54_9SPIR</name>
<dbReference type="PANTHER" id="PTHR30006:SF24">
    <property type="entry name" value="SLL0237 PROTEIN"/>
    <property type="match status" value="1"/>
</dbReference>
<organism evidence="3">
    <name type="scientific">uncultured spirochete</name>
    <dbReference type="NCBI Taxonomy" id="156406"/>
    <lineage>
        <taxon>Bacteria</taxon>
        <taxon>Pseudomonadati</taxon>
        <taxon>Spirochaetota</taxon>
        <taxon>Spirochaetia</taxon>
        <taxon>Spirochaetales</taxon>
        <taxon>environmental samples</taxon>
    </lineage>
</organism>
<dbReference type="SUPFAM" id="SSF53850">
    <property type="entry name" value="Periplasmic binding protein-like II"/>
    <property type="match status" value="1"/>
</dbReference>
<feature type="signal peptide" evidence="2">
    <location>
        <begin position="1"/>
        <end position="22"/>
    </location>
</feature>
<sequence length="318" mass="34183">MKRTFILVLLVALAGLMPLAAASNTVTIYTMSGPEITTPILDALRAKYPSINVNLVKAGTGEIVARLQAEKNNPAADILWGGDNLAVFDGNSDLFAAYDSPEDKYMVSRDPNHKWHAFTIFCQAILVNTNLVKPADYPKNAKDLLNPAWKKAGGVALADPNKSGTGYTIVSGLSSAFGWDFIEKLVQNSVVLPGSDPMFKAVKDGELPVGFINEDLGATWKAQGLPIEVIYAKDAVTVQMDACGLVKNGPNPELAKKVLDFLCSKEAHTIAVKVINRRSARTDVAPPAGLPDLGNLNLFTATEPREVVNAKFTKIYGK</sequence>
<dbReference type="InterPro" id="IPR026045">
    <property type="entry name" value="Ferric-bd"/>
</dbReference>
<gene>
    <name evidence="3" type="ORF">SPIRO4BDMA_50313</name>
</gene>
<evidence type="ECO:0000313" key="3">
    <source>
        <dbReference type="EMBL" id="SLM18798.1"/>
    </source>
</evidence>
<dbReference type="Pfam" id="PF13343">
    <property type="entry name" value="SBP_bac_6"/>
    <property type="match status" value="1"/>
</dbReference>
<dbReference type="EMBL" id="FWDO01000005">
    <property type="protein sequence ID" value="SLM18798.1"/>
    <property type="molecule type" value="Genomic_DNA"/>
</dbReference>
<proteinExistence type="predicted"/>
<dbReference type="AlphaFoldDB" id="A0A3P3XR54"/>
<dbReference type="Gene3D" id="3.40.190.10">
    <property type="entry name" value="Periplasmic binding protein-like II"/>
    <property type="match status" value="2"/>
</dbReference>
<evidence type="ECO:0000256" key="2">
    <source>
        <dbReference type="SAM" id="SignalP"/>
    </source>
</evidence>
<feature type="chain" id="PRO_5018220699" evidence="2">
    <location>
        <begin position="23"/>
        <end position="318"/>
    </location>
</feature>
<evidence type="ECO:0000256" key="1">
    <source>
        <dbReference type="ARBA" id="ARBA00022729"/>
    </source>
</evidence>
<accession>A0A3P3XR54</accession>